<dbReference type="GO" id="GO:0008171">
    <property type="term" value="F:O-methyltransferase activity"/>
    <property type="evidence" value="ECO:0007669"/>
    <property type="project" value="InterPro"/>
</dbReference>
<dbReference type="EMBL" id="CP021744">
    <property type="protein sequence ID" value="ARZ66146.1"/>
    <property type="molecule type" value="Genomic_DNA"/>
</dbReference>
<evidence type="ECO:0000259" key="6">
    <source>
        <dbReference type="Pfam" id="PF08100"/>
    </source>
</evidence>
<evidence type="ECO:0000313" key="7">
    <source>
        <dbReference type="EMBL" id="ARZ66146.1"/>
    </source>
</evidence>
<evidence type="ECO:0000256" key="1">
    <source>
        <dbReference type="ARBA" id="ARBA00022603"/>
    </source>
</evidence>
<dbReference type="InterPro" id="IPR012967">
    <property type="entry name" value="COMT_dimerisation"/>
</dbReference>
<feature type="domain" description="O-methyltransferase dimerisation" evidence="6">
    <location>
        <begin position="23"/>
        <end position="97"/>
    </location>
</feature>
<dbReference type="AlphaFoldDB" id="A0A1Z2KVV3"/>
<evidence type="ECO:0000259" key="5">
    <source>
        <dbReference type="Pfam" id="PF00891"/>
    </source>
</evidence>
<dbReference type="Pfam" id="PF00891">
    <property type="entry name" value="Methyltransf_2"/>
    <property type="match status" value="1"/>
</dbReference>
<dbReference type="PIRSF" id="PIRSF005739">
    <property type="entry name" value="O-mtase"/>
    <property type="match status" value="1"/>
</dbReference>
<accession>A0A1Z2KVV3</accession>
<keyword evidence="2 7" id="KW-0808">Transferase</keyword>
<evidence type="ECO:0000313" key="8">
    <source>
        <dbReference type="Proteomes" id="UP000195755"/>
    </source>
</evidence>
<sequence>MNRVDTATATATTTAADAALLVDMALGHLASAALRTAVDLRVADHLADGPLHPDELARRTGARGTHLCRVLRFLASRGVFREDDAGAFHLTPAAALLRTGVPGSQHPGIVMITDDMYRRTSGGLTETVRTGEPSFARFHGAPYFAYLESDDAAREVFDAGMAAFSAPADALVAEVYDFPATGTVVDVGGGRGGLLREILERHPGLDGVLFDREVTAGDHTLDVPSLAGRWRVEAGDFFASVPTGGDLYVLKQILHDWDDADASRILRSCRSAMAPGSRLLVIDALIPPGNDPHPGKALDLAMMTLFDSAERDTGELDALLSRAGLRRTRIVPTPSPTSIVEAVAV</sequence>
<protein>
    <submittedName>
        <fullName evidence="7">SAM-dependent methyltransferase</fullName>
    </submittedName>
</protein>
<dbReference type="GO" id="GO:0046983">
    <property type="term" value="F:protein dimerization activity"/>
    <property type="evidence" value="ECO:0007669"/>
    <property type="project" value="InterPro"/>
</dbReference>
<keyword evidence="3" id="KW-0949">S-adenosyl-L-methionine</keyword>
<evidence type="ECO:0000256" key="2">
    <source>
        <dbReference type="ARBA" id="ARBA00022679"/>
    </source>
</evidence>
<dbReference type="InterPro" id="IPR016461">
    <property type="entry name" value="COMT-like"/>
</dbReference>
<dbReference type="SUPFAM" id="SSF53335">
    <property type="entry name" value="S-adenosyl-L-methionine-dependent methyltransferases"/>
    <property type="match status" value="1"/>
</dbReference>
<name>A0A1Z2KVV3_9ACTN</name>
<dbReference type="Proteomes" id="UP000195755">
    <property type="component" value="Chromosome"/>
</dbReference>
<dbReference type="KEGG" id="salj:SMD11_0480"/>
<dbReference type="Pfam" id="PF08100">
    <property type="entry name" value="Dimerisation"/>
    <property type="match status" value="1"/>
</dbReference>
<evidence type="ECO:0000256" key="4">
    <source>
        <dbReference type="PIRSR" id="PIRSR005739-1"/>
    </source>
</evidence>
<dbReference type="Gene3D" id="3.40.50.150">
    <property type="entry name" value="Vaccinia Virus protein VP39"/>
    <property type="match status" value="1"/>
</dbReference>
<feature type="domain" description="O-methyltransferase C-terminal" evidence="5">
    <location>
        <begin position="124"/>
        <end position="325"/>
    </location>
</feature>
<dbReference type="PANTHER" id="PTHR43712:SF2">
    <property type="entry name" value="O-METHYLTRANSFERASE CICE"/>
    <property type="match status" value="1"/>
</dbReference>
<dbReference type="OrthoDB" id="4145676at2"/>
<dbReference type="InterPro" id="IPR029063">
    <property type="entry name" value="SAM-dependent_MTases_sf"/>
</dbReference>
<dbReference type="Gene3D" id="1.10.10.10">
    <property type="entry name" value="Winged helix-like DNA-binding domain superfamily/Winged helix DNA-binding domain"/>
    <property type="match status" value="1"/>
</dbReference>
<dbReference type="PROSITE" id="PS51683">
    <property type="entry name" value="SAM_OMT_II"/>
    <property type="match status" value="1"/>
</dbReference>
<evidence type="ECO:0000256" key="3">
    <source>
        <dbReference type="ARBA" id="ARBA00022691"/>
    </source>
</evidence>
<gene>
    <name evidence="7" type="ORF">SMD11_0480</name>
</gene>
<dbReference type="GO" id="GO:0032259">
    <property type="term" value="P:methylation"/>
    <property type="evidence" value="ECO:0007669"/>
    <property type="project" value="UniProtKB-KW"/>
</dbReference>
<reference evidence="7 8" key="1">
    <citation type="submission" date="2017-06" db="EMBL/GenBank/DDBJ databases">
        <title>Streptomyces albireticuli Genome sequencing and assembly.</title>
        <authorList>
            <person name="Wang Y."/>
            <person name="Du B."/>
            <person name="Ding Y."/>
            <person name="Liu H."/>
            <person name="Hou Q."/>
            <person name="Liu K."/>
            <person name="Yao L."/>
            <person name="Wang C."/>
        </authorList>
    </citation>
    <scope>NUCLEOTIDE SEQUENCE [LARGE SCALE GENOMIC DNA]</scope>
    <source>
        <strain evidence="7 8">MDJK11</strain>
    </source>
</reference>
<dbReference type="InterPro" id="IPR036390">
    <property type="entry name" value="WH_DNA-bd_sf"/>
</dbReference>
<dbReference type="InterPro" id="IPR001077">
    <property type="entry name" value="COMT_C"/>
</dbReference>
<dbReference type="SUPFAM" id="SSF46785">
    <property type="entry name" value="Winged helix' DNA-binding domain"/>
    <property type="match status" value="1"/>
</dbReference>
<dbReference type="PANTHER" id="PTHR43712">
    <property type="entry name" value="PUTATIVE (AFU_ORTHOLOGUE AFUA_4G14580)-RELATED"/>
    <property type="match status" value="1"/>
</dbReference>
<dbReference type="InterPro" id="IPR036388">
    <property type="entry name" value="WH-like_DNA-bd_sf"/>
</dbReference>
<organism evidence="7 8">
    <name type="scientific">Streptomyces albireticuli</name>
    <dbReference type="NCBI Taxonomy" id="1940"/>
    <lineage>
        <taxon>Bacteria</taxon>
        <taxon>Bacillati</taxon>
        <taxon>Actinomycetota</taxon>
        <taxon>Actinomycetes</taxon>
        <taxon>Kitasatosporales</taxon>
        <taxon>Streptomycetaceae</taxon>
        <taxon>Streptomyces</taxon>
    </lineage>
</organism>
<keyword evidence="1 7" id="KW-0489">Methyltransferase</keyword>
<feature type="active site" description="Proton acceptor" evidence="4">
    <location>
        <position position="255"/>
    </location>
</feature>
<proteinExistence type="predicted"/>